<dbReference type="InterPro" id="IPR019627">
    <property type="entry name" value="YAcAr"/>
</dbReference>
<reference evidence="2 3" key="1">
    <citation type="submission" date="2021-03" db="EMBL/GenBank/DDBJ databases">
        <title>Geobacter metallireducens gen. nov. sp. nov., a microorganism capable of coupling the complete oxidation of organic compounds to the reduction of iron and other metals.</title>
        <authorList>
            <person name="Li Y."/>
        </authorList>
    </citation>
    <scope>NUCLEOTIDE SEQUENCE [LARGE SCALE GENOMIC DNA]</scope>
    <source>
        <strain evidence="2 3">Jerry-YX</strain>
    </source>
</reference>
<dbReference type="Gene3D" id="3.40.50.450">
    <property type="match status" value="1"/>
</dbReference>
<keyword evidence="3" id="KW-1185">Reference proteome</keyword>
<dbReference type="SUPFAM" id="SSF102405">
    <property type="entry name" value="MCP/YpsA-like"/>
    <property type="match status" value="1"/>
</dbReference>
<dbReference type="RefSeq" id="WP_207164668.1">
    <property type="nucleotide sequence ID" value="NZ_CP071382.1"/>
</dbReference>
<feature type="domain" description="YspA cpYpsA-related SLOG" evidence="1">
    <location>
        <begin position="1"/>
        <end position="67"/>
    </location>
</feature>
<evidence type="ECO:0000313" key="2">
    <source>
        <dbReference type="EMBL" id="QSV46890.1"/>
    </source>
</evidence>
<name>A0ABX7Q7E2_9BACT</name>
<sequence length="118" mass="12818">MNVIIAGSRTITDYEVVRRAVDEARANGLEVSAIIEGGACGVDALAARYAEEHGIEHIRVPADWGRYRQGAGKKRNELMAEMGDALIAIWNGASRGTKHMIECARKKGIAVQVVTLDR</sequence>
<dbReference type="Proteomes" id="UP000663651">
    <property type="component" value="Chromosome"/>
</dbReference>
<evidence type="ECO:0000313" key="3">
    <source>
        <dbReference type="Proteomes" id="UP000663651"/>
    </source>
</evidence>
<protein>
    <submittedName>
        <fullName evidence="2">DUF2493 domain-containing protein</fullName>
    </submittedName>
</protein>
<organism evidence="2 3">
    <name type="scientific">Geobacter benzoatilyticus</name>
    <dbReference type="NCBI Taxonomy" id="2815309"/>
    <lineage>
        <taxon>Bacteria</taxon>
        <taxon>Pseudomonadati</taxon>
        <taxon>Thermodesulfobacteriota</taxon>
        <taxon>Desulfuromonadia</taxon>
        <taxon>Geobacterales</taxon>
        <taxon>Geobacteraceae</taxon>
        <taxon>Geobacter</taxon>
    </lineage>
</organism>
<gene>
    <name evidence="2" type="ORF">JZM60_06395</name>
</gene>
<accession>A0ABX7Q7E2</accession>
<dbReference type="EMBL" id="CP071382">
    <property type="protein sequence ID" value="QSV46890.1"/>
    <property type="molecule type" value="Genomic_DNA"/>
</dbReference>
<dbReference type="Pfam" id="PF10686">
    <property type="entry name" value="YAcAr"/>
    <property type="match status" value="1"/>
</dbReference>
<proteinExistence type="predicted"/>
<evidence type="ECO:0000259" key="1">
    <source>
        <dbReference type="Pfam" id="PF10686"/>
    </source>
</evidence>